<keyword evidence="3" id="KW-0863">Zinc-finger</keyword>
<proteinExistence type="predicted"/>
<feature type="domain" description="hAT-like transposase RNase-H fold" evidence="7">
    <location>
        <begin position="331"/>
        <end position="403"/>
    </location>
</feature>
<dbReference type="GO" id="GO:0005634">
    <property type="term" value="C:nucleus"/>
    <property type="evidence" value="ECO:0007669"/>
    <property type="project" value="UniProtKB-SubCell"/>
</dbReference>
<dbReference type="InterPro" id="IPR025525">
    <property type="entry name" value="hAT-like_transposase_RNase-H"/>
</dbReference>
<name>A0A9Q3GJW6_9BASI</name>
<keyword evidence="9" id="KW-1185">Reference proteome</keyword>
<evidence type="ECO:0000256" key="4">
    <source>
        <dbReference type="ARBA" id="ARBA00022833"/>
    </source>
</evidence>
<dbReference type="PANTHER" id="PTHR46481">
    <property type="entry name" value="ZINC FINGER BED DOMAIN-CONTAINING PROTEIN 4"/>
    <property type="match status" value="1"/>
</dbReference>
<dbReference type="GO" id="GO:0003677">
    <property type="term" value="F:DNA binding"/>
    <property type="evidence" value="ECO:0007669"/>
    <property type="project" value="UniProtKB-KW"/>
</dbReference>
<keyword evidence="4" id="KW-0862">Zinc</keyword>
<dbReference type="SUPFAM" id="SSF53098">
    <property type="entry name" value="Ribonuclease H-like"/>
    <property type="match status" value="1"/>
</dbReference>
<protein>
    <recommendedName>
        <fullName evidence="7">hAT-like transposase RNase-H fold domain-containing protein</fullName>
    </recommendedName>
</protein>
<evidence type="ECO:0000259" key="7">
    <source>
        <dbReference type="Pfam" id="PF14372"/>
    </source>
</evidence>
<organism evidence="8 9">
    <name type="scientific">Austropuccinia psidii MF-1</name>
    <dbReference type="NCBI Taxonomy" id="1389203"/>
    <lineage>
        <taxon>Eukaryota</taxon>
        <taxon>Fungi</taxon>
        <taxon>Dikarya</taxon>
        <taxon>Basidiomycota</taxon>
        <taxon>Pucciniomycotina</taxon>
        <taxon>Pucciniomycetes</taxon>
        <taxon>Pucciniales</taxon>
        <taxon>Sphaerophragmiaceae</taxon>
        <taxon>Austropuccinia</taxon>
    </lineage>
</organism>
<accession>A0A9Q3GJW6</accession>
<evidence type="ECO:0000256" key="6">
    <source>
        <dbReference type="ARBA" id="ARBA00023242"/>
    </source>
</evidence>
<dbReference type="Proteomes" id="UP000765509">
    <property type="component" value="Unassembled WGS sequence"/>
</dbReference>
<reference evidence="8" key="1">
    <citation type="submission" date="2021-03" db="EMBL/GenBank/DDBJ databases">
        <title>Draft genome sequence of rust myrtle Austropuccinia psidii MF-1, a brazilian biotype.</title>
        <authorList>
            <person name="Quecine M.C."/>
            <person name="Pachon D.M.R."/>
            <person name="Bonatelli M.L."/>
            <person name="Correr F.H."/>
            <person name="Franceschini L.M."/>
            <person name="Leite T.F."/>
            <person name="Margarido G.R.A."/>
            <person name="Almeida C.A."/>
            <person name="Ferrarezi J.A."/>
            <person name="Labate C.A."/>
        </authorList>
    </citation>
    <scope>NUCLEOTIDE SEQUENCE</scope>
    <source>
        <strain evidence="8">MF-1</strain>
    </source>
</reference>
<gene>
    <name evidence="8" type="ORF">O181_009943</name>
</gene>
<keyword evidence="2" id="KW-0479">Metal-binding</keyword>
<keyword evidence="5" id="KW-0238">DNA-binding</keyword>
<evidence type="ECO:0000313" key="8">
    <source>
        <dbReference type="EMBL" id="MBW0470228.1"/>
    </source>
</evidence>
<evidence type="ECO:0000256" key="1">
    <source>
        <dbReference type="ARBA" id="ARBA00004123"/>
    </source>
</evidence>
<comment type="caution">
    <text evidence="8">The sequence shown here is derived from an EMBL/GenBank/DDBJ whole genome shotgun (WGS) entry which is preliminary data.</text>
</comment>
<sequence length="407" mass="46035">MQTLKTVLVYFVSETDLPISITKSKLFQALLELCNPNIAHIMVQRTALTAHLSNIYFYHQEHIRKILTTNQYPLSLTTDTWTIPNVTAYMAVTGHFIDANFNLISVLFGLSEIEGDHSGASLAKRFLNIIQRYNIRNQIVCITSDNASANNQMCHEIQAMCPSFSASTQSIGCMAHTIHLAARDGLNALSQGPTSLPESKVNELRPMAISNLADPPNGQKINYNSIISRISRLDSYLNHSPQRRKKFVTTVKLVYDENGPKNATSLLSNVCTRWTSTYDMLVQALSLKEAYDQFCSSPQTQSYCLNKIEWEKVTVMINFLQPLYEATKIICGSNYPTINHALPLYILLIKHIDQECQQYDMAPIEPEAKSMCEKLTKYMKILITKTPAIVSAILDPRFKLKFFHTHD</sequence>
<dbReference type="AlphaFoldDB" id="A0A9Q3GJW6"/>
<dbReference type="EMBL" id="AVOT02002403">
    <property type="protein sequence ID" value="MBW0470228.1"/>
    <property type="molecule type" value="Genomic_DNA"/>
</dbReference>
<dbReference type="OrthoDB" id="3264316at2759"/>
<comment type="subcellular location">
    <subcellularLocation>
        <location evidence="1">Nucleus</location>
    </subcellularLocation>
</comment>
<dbReference type="InterPro" id="IPR012337">
    <property type="entry name" value="RNaseH-like_sf"/>
</dbReference>
<dbReference type="PANTHER" id="PTHR46481:SF10">
    <property type="entry name" value="ZINC FINGER BED DOMAIN-CONTAINING PROTEIN 39"/>
    <property type="match status" value="1"/>
</dbReference>
<evidence type="ECO:0000256" key="3">
    <source>
        <dbReference type="ARBA" id="ARBA00022771"/>
    </source>
</evidence>
<keyword evidence="6" id="KW-0539">Nucleus</keyword>
<dbReference type="GO" id="GO:0008270">
    <property type="term" value="F:zinc ion binding"/>
    <property type="evidence" value="ECO:0007669"/>
    <property type="project" value="UniProtKB-KW"/>
</dbReference>
<dbReference type="Pfam" id="PF14372">
    <property type="entry name" value="hAT-like_RNase-H"/>
    <property type="match status" value="1"/>
</dbReference>
<evidence type="ECO:0000256" key="5">
    <source>
        <dbReference type="ARBA" id="ARBA00023125"/>
    </source>
</evidence>
<evidence type="ECO:0000256" key="2">
    <source>
        <dbReference type="ARBA" id="ARBA00022723"/>
    </source>
</evidence>
<evidence type="ECO:0000313" key="9">
    <source>
        <dbReference type="Proteomes" id="UP000765509"/>
    </source>
</evidence>
<dbReference type="InterPro" id="IPR052035">
    <property type="entry name" value="ZnF_BED_domain_contain"/>
</dbReference>